<name>A0A1V6RTM4_9EURO</name>
<feature type="region of interest" description="Disordered" evidence="1">
    <location>
        <begin position="25"/>
        <end position="64"/>
    </location>
</feature>
<accession>A0A1V6RTM4</accession>
<gene>
    <name evidence="2" type="ORF">PENVUL_c028G01395</name>
</gene>
<feature type="compositionally biased region" description="Polar residues" evidence="1">
    <location>
        <begin position="202"/>
        <end position="220"/>
    </location>
</feature>
<feature type="compositionally biased region" description="Polar residues" evidence="1">
    <location>
        <begin position="253"/>
        <end position="266"/>
    </location>
</feature>
<feature type="compositionally biased region" description="Basic and acidic residues" evidence="1">
    <location>
        <begin position="33"/>
        <end position="47"/>
    </location>
</feature>
<organism evidence="2 3">
    <name type="scientific">Penicillium vulpinum</name>
    <dbReference type="NCBI Taxonomy" id="29845"/>
    <lineage>
        <taxon>Eukaryota</taxon>
        <taxon>Fungi</taxon>
        <taxon>Dikarya</taxon>
        <taxon>Ascomycota</taxon>
        <taxon>Pezizomycotina</taxon>
        <taxon>Eurotiomycetes</taxon>
        <taxon>Eurotiomycetidae</taxon>
        <taxon>Eurotiales</taxon>
        <taxon>Aspergillaceae</taxon>
        <taxon>Penicillium</taxon>
    </lineage>
</organism>
<sequence>MWLFRGAQSAVFYYASCTPCAENVDRHKRRKDAARAQREKEKERRNNEIVSDQPRPFAQPTPFSTNVGWREEIALGPGPPARRGHRNVQRTDSWNTDQSSQLKKDKSGGLMHPIGEKWKSMRYQREDEPLWGQQEVRGSSIGFSGRGRADPNETSKYYIPRVPPVNDLHTPIVSGPCSRAETRWMIQPLPSARVMAGKAEATVTSPTQATYGPGSLSRSPKNVIREDVIKEDVIRENETERIGSETGDGAIDYTTQNHQPRRSSLAQLRIDSDGPDPGLHSRSDSMFSTTNSDDSQSLSWRYPDTPGSRPQSKAADDSDKIYRPNISKTLSTMHRDNKKVQMLHLEINDDSRDDIGLGQFQPIRPWRWSMDI</sequence>
<feature type="region of interest" description="Disordered" evidence="1">
    <location>
        <begin position="76"/>
        <end position="113"/>
    </location>
</feature>
<reference evidence="3" key="1">
    <citation type="journal article" date="2017" name="Nat. Microbiol.">
        <title>Global analysis of biosynthetic gene clusters reveals vast potential of secondary metabolite production in Penicillium species.</title>
        <authorList>
            <person name="Nielsen J.C."/>
            <person name="Grijseels S."/>
            <person name="Prigent S."/>
            <person name="Ji B."/>
            <person name="Dainat J."/>
            <person name="Nielsen K.F."/>
            <person name="Frisvad J.C."/>
            <person name="Workman M."/>
            <person name="Nielsen J."/>
        </authorList>
    </citation>
    <scope>NUCLEOTIDE SEQUENCE [LARGE SCALE GENOMIC DNA]</scope>
    <source>
        <strain evidence="3">IBT 29486</strain>
    </source>
</reference>
<dbReference type="AlphaFoldDB" id="A0A1V6RTM4"/>
<protein>
    <submittedName>
        <fullName evidence="2">Uncharacterized protein</fullName>
    </submittedName>
</protein>
<feature type="region of interest" description="Disordered" evidence="1">
    <location>
        <begin position="198"/>
        <end position="323"/>
    </location>
</feature>
<comment type="caution">
    <text evidence="2">The sequence shown here is derived from an EMBL/GenBank/DDBJ whole genome shotgun (WGS) entry which is preliminary data.</text>
</comment>
<evidence type="ECO:0000313" key="3">
    <source>
        <dbReference type="Proteomes" id="UP000191518"/>
    </source>
</evidence>
<proteinExistence type="predicted"/>
<keyword evidence="3" id="KW-1185">Reference proteome</keyword>
<feature type="compositionally biased region" description="Basic and acidic residues" evidence="1">
    <location>
        <begin position="223"/>
        <end position="243"/>
    </location>
</feature>
<feature type="compositionally biased region" description="Polar residues" evidence="1">
    <location>
        <begin position="90"/>
        <end position="101"/>
    </location>
</feature>
<dbReference type="OrthoDB" id="506431at2759"/>
<feature type="compositionally biased region" description="Polar residues" evidence="1">
    <location>
        <begin position="284"/>
        <end position="299"/>
    </location>
</feature>
<dbReference type="Proteomes" id="UP000191518">
    <property type="component" value="Unassembled WGS sequence"/>
</dbReference>
<evidence type="ECO:0000313" key="2">
    <source>
        <dbReference type="EMBL" id="OQE04928.1"/>
    </source>
</evidence>
<dbReference type="EMBL" id="MDYP01000028">
    <property type="protein sequence ID" value="OQE04928.1"/>
    <property type="molecule type" value="Genomic_DNA"/>
</dbReference>
<evidence type="ECO:0000256" key="1">
    <source>
        <dbReference type="SAM" id="MobiDB-lite"/>
    </source>
</evidence>